<dbReference type="PANTHER" id="PTHR33798:SF5">
    <property type="entry name" value="FLAVIN REDUCTASE LIKE DOMAIN-CONTAINING PROTEIN"/>
    <property type="match status" value="1"/>
</dbReference>
<evidence type="ECO:0000256" key="5">
    <source>
        <dbReference type="SAM" id="MobiDB-lite"/>
    </source>
</evidence>
<name>A0A8J3BII4_9ACTN</name>
<dbReference type="SMART" id="SM00903">
    <property type="entry name" value="Flavin_Reduct"/>
    <property type="match status" value="1"/>
</dbReference>
<keyword evidence="3" id="KW-0288">FMN</keyword>
<evidence type="ECO:0000256" key="3">
    <source>
        <dbReference type="ARBA" id="ARBA00022643"/>
    </source>
</evidence>
<dbReference type="GO" id="GO:0010181">
    <property type="term" value="F:FMN binding"/>
    <property type="evidence" value="ECO:0007669"/>
    <property type="project" value="InterPro"/>
</dbReference>
<evidence type="ECO:0000256" key="4">
    <source>
        <dbReference type="ARBA" id="ARBA00038054"/>
    </source>
</evidence>
<evidence type="ECO:0000256" key="1">
    <source>
        <dbReference type="ARBA" id="ARBA00001917"/>
    </source>
</evidence>
<dbReference type="Proteomes" id="UP000662200">
    <property type="component" value="Unassembled WGS sequence"/>
</dbReference>
<dbReference type="PANTHER" id="PTHR33798">
    <property type="entry name" value="FLAVOPROTEIN OXYGENASE"/>
    <property type="match status" value="1"/>
</dbReference>
<dbReference type="GO" id="GO:0016646">
    <property type="term" value="F:oxidoreductase activity, acting on the CH-NH group of donors, NAD or NADP as acceptor"/>
    <property type="evidence" value="ECO:0007669"/>
    <property type="project" value="UniProtKB-ARBA"/>
</dbReference>
<evidence type="ECO:0000313" key="8">
    <source>
        <dbReference type="Proteomes" id="UP000662200"/>
    </source>
</evidence>
<feature type="region of interest" description="Disordered" evidence="5">
    <location>
        <begin position="148"/>
        <end position="205"/>
    </location>
</feature>
<dbReference type="Pfam" id="PF01613">
    <property type="entry name" value="Flavin_Reduct"/>
    <property type="match status" value="1"/>
</dbReference>
<dbReference type="Gene3D" id="2.30.110.10">
    <property type="entry name" value="Electron Transport, Fmn-binding Protein, Chain A"/>
    <property type="match status" value="1"/>
</dbReference>
<evidence type="ECO:0000313" key="7">
    <source>
        <dbReference type="EMBL" id="GGK21980.1"/>
    </source>
</evidence>
<keyword evidence="8" id="KW-1185">Reference proteome</keyword>
<gene>
    <name evidence="7" type="ORF">GCM10010124_13090</name>
</gene>
<dbReference type="RefSeq" id="WP_189113276.1">
    <property type="nucleotide sequence ID" value="NZ_BMQC01000003.1"/>
</dbReference>
<dbReference type="AlphaFoldDB" id="A0A8J3BII4"/>
<feature type="domain" description="Flavin reductase like" evidence="6">
    <location>
        <begin position="19"/>
        <end position="235"/>
    </location>
</feature>
<evidence type="ECO:0000256" key="2">
    <source>
        <dbReference type="ARBA" id="ARBA00022630"/>
    </source>
</evidence>
<keyword evidence="2" id="KW-0285">Flavoprotein</keyword>
<reference evidence="7" key="2">
    <citation type="submission" date="2020-09" db="EMBL/GenBank/DDBJ databases">
        <authorList>
            <person name="Sun Q."/>
            <person name="Ohkuma M."/>
        </authorList>
    </citation>
    <scope>NUCLEOTIDE SEQUENCE</scope>
    <source>
        <strain evidence="7">JCM 3091</strain>
    </source>
</reference>
<dbReference type="EMBL" id="BMQC01000003">
    <property type="protein sequence ID" value="GGK21980.1"/>
    <property type="molecule type" value="Genomic_DNA"/>
</dbReference>
<sequence length="259" mass="26497">MDLDPGELDGPRAYRLLTGAVVPRPIAWVSTVDAAGRPNLAPFSYFAPVCARPMTLLFCPVLGPPGRPKKDTLRNIEAVPEFVVNIAGFGQVGAVDRSAAPVPPGESEFALAGVTPAPSRRVRPPRVAEAGVAFECRLRQIVAVEAGAGPPDLRAGAPDPRIDQPDLLAGAPDPRTGQPDLRAAGAPDRYVAGGAGPAAGGPDARAPGGGWVVLGTVVAITVRDELVDPDTREVDLARLDPVARVGGAGYLRAAAAPAG</sequence>
<dbReference type="InterPro" id="IPR002563">
    <property type="entry name" value="Flavin_Rdtase-like_dom"/>
</dbReference>
<accession>A0A8J3BII4</accession>
<proteinExistence type="inferred from homology"/>
<comment type="cofactor">
    <cofactor evidence="1">
        <name>FMN</name>
        <dbReference type="ChEBI" id="CHEBI:58210"/>
    </cofactor>
</comment>
<organism evidence="7 8">
    <name type="scientific">Pilimelia terevasa</name>
    <dbReference type="NCBI Taxonomy" id="53372"/>
    <lineage>
        <taxon>Bacteria</taxon>
        <taxon>Bacillati</taxon>
        <taxon>Actinomycetota</taxon>
        <taxon>Actinomycetes</taxon>
        <taxon>Micromonosporales</taxon>
        <taxon>Micromonosporaceae</taxon>
        <taxon>Pilimelia</taxon>
    </lineage>
</organism>
<reference evidence="7" key="1">
    <citation type="journal article" date="2014" name="Int. J. Syst. Evol. Microbiol.">
        <title>Complete genome sequence of Corynebacterium casei LMG S-19264T (=DSM 44701T), isolated from a smear-ripened cheese.</title>
        <authorList>
            <consortium name="US DOE Joint Genome Institute (JGI-PGF)"/>
            <person name="Walter F."/>
            <person name="Albersmeier A."/>
            <person name="Kalinowski J."/>
            <person name="Ruckert C."/>
        </authorList>
    </citation>
    <scope>NUCLEOTIDE SEQUENCE</scope>
    <source>
        <strain evidence="7">JCM 3091</strain>
    </source>
</reference>
<comment type="similarity">
    <text evidence="4">Belongs to the flavoredoxin family.</text>
</comment>
<protein>
    <recommendedName>
        <fullName evidence="6">Flavin reductase like domain-containing protein</fullName>
    </recommendedName>
</protein>
<dbReference type="SUPFAM" id="SSF50475">
    <property type="entry name" value="FMN-binding split barrel"/>
    <property type="match status" value="1"/>
</dbReference>
<comment type="caution">
    <text evidence="7">The sequence shown here is derived from an EMBL/GenBank/DDBJ whole genome shotgun (WGS) entry which is preliminary data.</text>
</comment>
<dbReference type="InterPro" id="IPR012349">
    <property type="entry name" value="Split_barrel_FMN-bd"/>
</dbReference>
<evidence type="ECO:0000259" key="6">
    <source>
        <dbReference type="SMART" id="SM00903"/>
    </source>
</evidence>